<comment type="caution">
    <text evidence="1">The sequence shown here is derived from an EMBL/GenBank/DDBJ whole genome shotgun (WGS) entry which is preliminary data.</text>
</comment>
<dbReference type="AlphaFoldDB" id="A0A8T3ANH0"/>
<proteinExistence type="predicted"/>
<protein>
    <submittedName>
        <fullName evidence="1">Uncharacterized protein</fullName>
    </submittedName>
</protein>
<dbReference type="EMBL" id="JAGYWB010000015">
    <property type="protein sequence ID" value="KAI0498116.1"/>
    <property type="molecule type" value="Genomic_DNA"/>
</dbReference>
<accession>A0A8T3ANH0</accession>
<reference evidence="1" key="1">
    <citation type="journal article" date="2022" name="Front. Genet.">
        <title>Chromosome-Scale Assembly of the Dendrobium nobile Genome Provides Insights Into the Molecular Mechanism of the Biosynthesis of the Medicinal Active Ingredient of Dendrobium.</title>
        <authorList>
            <person name="Xu Q."/>
            <person name="Niu S.-C."/>
            <person name="Li K.-L."/>
            <person name="Zheng P.-J."/>
            <person name="Zhang X.-J."/>
            <person name="Jia Y."/>
            <person name="Liu Y."/>
            <person name="Niu Y.-X."/>
            <person name="Yu L.-H."/>
            <person name="Chen D.-F."/>
            <person name="Zhang G.-Q."/>
        </authorList>
    </citation>
    <scope>NUCLEOTIDE SEQUENCE</scope>
    <source>
        <tissue evidence="1">Leaf</tissue>
    </source>
</reference>
<evidence type="ECO:0000313" key="2">
    <source>
        <dbReference type="Proteomes" id="UP000829196"/>
    </source>
</evidence>
<name>A0A8T3ANH0_DENNO</name>
<gene>
    <name evidence="1" type="ORF">KFK09_021357</name>
</gene>
<keyword evidence="2" id="KW-1185">Reference proteome</keyword>
<dbReference type="Proteomes" id="UP000829196">
    <property type="component" value="Unassembled WGS sequence"/>
</dbReference>
<organism evidence="1 2">
    <name type="scientific">Dendrobium nobile</name>
    <name type="common">Orchid</name>
    <dbReference type="NCBI Taxonomy" id="94219"/>
    <lineage>
        <taxon>Eukaryota</taxon>
        <taxon>Viridiplantae</taxon>
        <taxon>Streptophyta</taxon>
        <taxon>Embryophyta</taxon>
        <taxon>Tracheophyta</taxon>
        <taxon>Spermatophyta</taxon>
        <taxon>Magnoliopsida</taxon>
        <taxon>Liliopsida</taxon>
        <taxon>Asparagales</taxon>
        <taxon>Orchidaceae</taxon>
        <taxon>Epidendroideae</taxon>
        <taxon>Malaxideae</taxon>
        <taxon>Dendrobiinae</taxon>
        <taxon>Dendrobium</taxon>
    </lineage>
</organism>
<evidence type="ECO:0000313" key="1">
    <source>
        <dbReference type="EMBL" id="KAI0498116.1"/>
    </source>
</evidence>
<sequence>MCKLRHRSFALECHTSSGMPFSQPVILIDVMYRRINMLLTKYVSWSKPHWWQALANLIAPCFPCTVMQIPREKKYVFF</sequence>